<dbReference type="InterPro" id="IPR019080">
    <property type="entry name" value="YqaJ_viral_recombinase"/>
</dbReference>
<accession>A0ABD7U567</accession>
<dbReference type="AlphaFoldDB" id="A0ABD7U567"/>
<feature type="domain" description="YqaJ viral recombinase" evidence="1">
    <location>
        <begin position="14"/>
        <end position="179"/>
    </location>
</feature>
<dbReference type="Gene3D" id="3.90.320.10">
    <property type="match status" value="1"/>
</dbReference>
<protein>
    <submittedName>
        <fullName evidence="2">YqaJ viral recombinase family protein</fullName>
    </submittedName>
</protein>
<dbReference type="PANTHER" id="PTHR46609:SF8">
    <property type="entry name" value="YQAJ VIRAL RECOMBINASE DOMAIN-CONTAINING PROTEIN"/>
    <property type="match status" value="1"/>
</dbReference>
<dbReference type="InterPro" id="IPR011604">
    <property type="entry name" value="PDDEXK-like_dom_sf"/>
</dbReference>
<organism evidence="2 3">
    <name type="scientific">Bacteroides thetaiotaomicron</name>
    <dbReference type="NCBI Taxonomy" id="818"/>
    <lineage>
        <taxon>Bacteria</taxon>
        <taxon>Pseudomonadati</taxon>
        <taxon>Bacteroidota</taxon>
        <taxon>Bacteroidia</taxon>
        <taxon>Bacteroidales</taxon>
        <taxon>Bacteroidaceae</taxon>
        <taxon>Bacteroides</taxon>
    </lineage>
</organism>
<sequence>MEILEGNGQHSLSWFRQRIGKISGSNVGLLMKSSRNGIFSDTAKSYIFQVAAERAMNPEIVNDDIAFTEYLSAVNVESKAMRFGTEQEANARDLYSKLTGRHIVEVGSCKHPTIPNFASSPDGFFYDEELGERACIEIKCPSQNTFMKYKSEVYDNDSLLQIKYEYFYQCMAHMMCCNANWTDFVVYNPFQIDPIHIVRILPDEKVFAEMEKRIRMADDIINQIADIE</sequence>
<name>A0ABD7U567_BACT4</name>
<evidence type="ECO:0000259" key="1">
    <source>
        <dbReference type="Pfam" id="PF09588"/>
    </source>
</evidence>
<dbReference type="InterPro" id="IPR051703">
    <property type="entry name" value="NF-kappa-B_Signaling_Reg"/>
</dbReference>
<evidence type="ECO:0000313" key="3">
    <source>
        <dbReference type="Proteomes" id="UP001156218"/>
    </source>
</evidence>
<dbReference type="EMBL" id="CP083680">
    <property type="protein sequence ID" value="UYU66804.1"/>
    <property type="molecule type" value="Genomic_DNA"/>
</dbReference>
<dbReference type="SUPFAM" id="SSF52980">
    <property type="entry name" value="Restriction endonuclease-like"/>
    <property type="match status" value="1"/>
</dbReference>
<proteinExistence type="predicted"/>
<dbReference type="Pfam" id="PF09588">
    <property type="entry name" value="YqaJ"/>
    <property type="match status" value="1"/>
</dbReference>
<dbReference type="RefSeq" id="WP_117577208.1">
    <property type="nucleotide sequence ID" value="NZ_CP083680.1"/>
</dbReference>
<dbReference type="CDD" id="cd22343">
    <property type="entry name" value="PDDEXK_lambda_exonuclease-like"/>
    <property type="match status" value="1"/>
</dbReference>
<reference evidence="2 3" key="1">
    <citation type="submission" date="2021-06" db="EMBL/GenBank/DDBJ databases">
        <title>Interrogation of the integrated mobile genetic elements in gut-associated Bacteroides with a consensus prediction approach.</title>
        <authorList>
            <person name="Campbell D.E."/>
            <person name="Leigh J.R."/>
            <person name="Kim T."/>
            <person name="England W."/>
            <person name="Whitaker R.J."/>
            <person name="Degnan P.H."/>
        </authorList>
    </citation>
    <scope>NUCLEOTIDE SEQUENCE [LARGE SCALE GENOMIC DNA]</scope>
    <source>
        <strain evidence="2 3">WAL8669</strain>
    </source>
</reference>
<dbReference type="PANTHER" id="PTHR46609">
    <property type="entry name" value="EXONUCLEASE, PHAGE-TYPE/RECB, C-TERMINAL DOMAIN-CONTAINING PROTEIN"/>
    <property type="match status" value="1"/>
</dbReference>
<evidence type="ECO:0000313" key="2">
    <source>
        <dbReference type="EMBL" id="UYU66804.1"/>
    </source>
</evidence>
<dbReference type="Proteomes" id="UP001156218">
    <property type="component" value="Chromosome"/>
</dbReference>
<gene>
    <name evidence="2" type="ORF">KQP68_00555</name>
</gene>
<dbReference type="InterPro" id="IPR011335">
    <property type="entry name" value="Restrct_endonuc-II-like"/>
</dbReference>